<sequence length="606" mass="67120">MAPDIISISSTPRAISVSSSVIVSDKRQTARPNTAAEVINISSTPLSNPGLSSSSFPGSSSPLSPASASEEYHSSVQARSASSPTPDRKYRDAASLPFELKEHCLIYLEEGLYAQALNFLLSLVTSGALPPSWLPATIAPPSFLALISTLTVHPTTTTRAKSADRRQASALASKYLRMLLENVGPINCNFKEACTFGNQIDDASHSSRRGGRRRTAEISDSGIEKIDVDLVNEGSLWTNAEDFWHVVGWAFNCSILHKRRWEVWRPWLEFMLDTLEADWVQRDAADLKGLQESLIASFLREGRATGGSGKRVLRAIFADGQARAAHEFGEVWRNEPKELRKEGCEKKKAEQKIDIEADDYGDYMDEENDADLEDESESVPSHVTPRRKAHVKGASAENSNGGTILGGIDAIHMRFRLLAILAPVCASIPDFFMTTRMLYDLLLEHIRPLPLPTFFLIMSPSGLRHFHLSGQSSFTQFTLLTFIDPRAPQPPNDTLNQERLETHYLPWPANVASPKENAQVSLCVETLLRLLDREDALEGTDGLMETAERGIKARFDKCRGRGGRIQGSNGAKGDDLIQLEQSAVRIRWLVKMAIARTQREKEDQHS</sequence>
<feature type="compositionally biased region" description="Polar residues" evidence="1">
    <location>
        <begin position="74"/>
        <end position="85"/>
    </location>
</feature>
<evidence type="ECO:0000313" key="2">
    <source>
        <dbReference type="EMBL" id="MDI1485490.1"/>
    </source>
</evidence>
<name>A0AA43TSR8_9LECA</name>
<gene>
    <name evidence="2" type="ORF">OHK93_000628</name>
</gene>
<feature type="region of interest" description="Disordered" evidence="1">
    <location>
        <begin position="41"/>
        <end position="88"/>
    </location>
</feature>
<organism evidence="2 3">
    <name type="scientific">Ramalina farinacea</name>
    <dbReference type="NCBI Taxonomy" id="258253"/>
    <lineage>
        <taxon>Eukaryota</taxon>
        <taxon>Fungi</taxon>
        <taxon>Dikarya</taxon>
        <taxon>Ascomycota</taxon>
        <taxon>Pezizomycotina</taxon>
        <taxon>Lecanoromycetes</taxon>
        <taxon>OSLEUM clade</taxon>
        <taxon>Lecanoromycetidae</taxon>
        <taxon>Lecanorales</taxon>
        <taxon>Lecanorineae</taxon>
        <taxon>Ramalinaceae</taxon>
        <taxon>Ramalina</taxon>
    </lineage>
</organism>
<keyword evidence="3" id="KW-1185">Reference proteome</keyword>
<feature type="compositionally biased region" description="Acidic residues" evidence="1">
    <location>
        <begin position="364"/>
        <end position="377"/>
    </location>
</feature>
<comment type="caution">
    <text evidence="2">The sequence shown here is derived from an EMBL/GenBank/DDBJ whole genome shotgun (WGS) entry which is preliminary data.</text>
</comment>
<dbReference type="Proteomes" id="UP001161017">
    <property type="component" value="Unassembled WGS sequence"/>
</dbReference>
<feature type="region of interest" description="Disordered" evidence="1">
    <location>
        <begin position="364"/>
        <end position="395"/>
    </location>
</feature>
<evidence type="ECO:0000256" key="1">
    <source>
        <dbReference type="SAM" id="MobiDB-lite"/>
    </source>
</evidence>
<dbReference type="AlphaFoldDB" id="A0AA43TSR8"/>
<reference evidence="2" key="1">
    <citation type="journal article" date="2023" name="Genome Biol. Evol.">
        <title>First Whole Genome Sequence and Flow Cytometry Genome Size Data for the Lichen-Forming Fungus Ramalina farinacea (Ascomycota).</title>
        <authorList>
            <person name="Llewellyn T."/>
            <person name="Mian S."/>
            <person name="Hill R."/>
            <person name="Leitch I.J."/>
            <person name="Gaya E."/>
        </authorList>
    </citation>
    <scope>NUCLEOTIDE SEQUENCE</scope>
    <source>
        <strain evidence="2">LIQ254RAFAR</strain>
    </source>
</reference>
<proteinExistence type="predicted"/>
<dbReference type="EMBL" id="JAPUFD010000001">
    <property type="protein sequence ID" value="MDI1485490.1"/>
    <property type="molecule type" value="Genomic_DNA"/>
</dbReference>
<protein>
    <submittedName>
        <fullName evidence="2">Uncharacterized protein</fullName>
    </submittedName>
</protein>
<feature type="compositionally biased region" description="Low complexity" evidence="1">
    <location>
        <begin position="42"/>
        <end position="69"/>
    </location>
</feature>
<accession>A0AA43TSR8</accession>
<evidence type="ECO:0000313" key="3">
    <source>
        <dbReference type="Proteomes" id="UP001161017"/>
    </source>
</evidence>